<evidence type="ECO:0000256" key="2">
    <source>
        <dbReference type="ARBA" id="ARBA00022676"/>
    </source>
</evidence>
<gene>
    <name evidence="6" type="ORF">RM532_08590</name>
</gene>
<keyword evidence="2 6" id="KW-0328">Glycosyltransferase</keyword>
<evidence type="ECO:0000313" key="6">
    <source>
        <dbReference type="EMBL" id="MDT0635017.1"/>
    </source>
</evidence>
<dbReference type="Gene3D" id="3.40.50.2000">
    <property type="entry name" value="Glycogen Phosphorylase B"/>
    <property type="match status" value="2"/>
</dbReference>
<evidence type="ECO:0000313" key="7">
    <source>
        <dbReference type="Proteomes" id="UP001251857"/>
    </source>
</evidence>
<evidence type="ECO:0000259" key="5">
    <source>
        <dbReference type="Pfam" id="PF13439"/>
    </source>
</evidence>
<accession>A0ABU3C0C7</accession>
<comment type="caution">
    <text evidence="6">The sequence shown here is derived from an EMBL/GenBank/DDBJ whole genome shotgun (WGS) entry which is preliminary data.</text>
</comment>
<protein>
    <submittedName>
        <fullName evidence="6">Glycosyltransferase family 4 protein</fullName>
        <ecNumber evidence="6">2.4.-.-</ecNumber>
    </submittedName>
</protein>
<dbReference type="Pfam" id="PF13439">
    <property type="entry name" value="Glyco_transf_4"/>
    <property type="match status" value="1"/>
</dbReference>
<dbReference type="GO" id="GO:0016757">
    <property type="term" value="F:glycosyltransferase activity"/>
    <property type="evidence" value="ECO:0007669"/>
    <property type="project" value="UniProtKB-KW"/>
</dbReference>
<organism evidence="6 7">
    <name type="scientific">Spectribacter hydrogenoxidans</name>
    <dbReference type="NCBI Taxonomy" id="3075608"/>
    <lineage>
        <taxon>Bacteria</taxon>
        <taxon>Pseudomonadati</taxon>
        <taxon>Pseudomonadota</taxon>
        <taxon>Gammaproteobacteria</taxon>
        <taxon>Salinisphaerales</taxon>
        <taxon>Salinisphaeraceae</taxon>
        <taxon>Spectribacter</taxon>
    </lineage>
</organism>
<proteinExistence type="inferred from homology"/>
<evidence type="ECO:0000256" key="1">
    <source>
        <dbReference type="ARBA" id="ARBA00009481"/>
    </source>
</evidence>
<dbReference type="PANTHER" id="PTHR12526:SF640">
    <property type="entry name" value="COLANIC ACID BIOSYNTHESIS GLYCOSYLTRANSFERASE WCAL-RELATED"/>
    <property type="match status" value="1"/>
</dbReference>
<sequence length="374" mass="41389">MRKGVHGLGMRVLEVCFADGSGGLELYAAHTSRALQARGHDVLTLTTEDTLFARRCSRPSREAAPRGALRRWRLLRRALNEFRPDILHLHHRVDFALCSLACRLAGRQRPALVYHRHMELPASPKKDWYHRQLYARVDLLIAVTERIRRTAVEMLPLAPERIVALHAGAPGLDGPAPAVDRAGCRLRVGSFSRIEPRKGQDTLIRALGRLKRDGYPVQLALAGQVHDPDYYRSLQLLAEAEDVADQIEYLGFLDQPQTEMARCDVNLHAAEIETFGLVIIESMRVGVPVIAAESGGVTEILRDGDNGLLYAPGDDAALAVHLRRLMEFPAEREQLARRASEDAAGRFSTEAHYDRLEAHFAALLPAPPATGAAA</sequence>
<keyword evidence="7" id="KW-1185">Reference proteome</keyword>
<evidence type="ECO:0000259" key="4">
    <source>
        <dbReference type="Pfam" id="PF00534"/>
    </source>
</evidence>
<dbReference type="EC" id="2.4.-.-" evidence="6"/>
<dbReference type="Pfam" id="PF00534">
    <property type="entry name" value="Glycos_transf_1"/>
    <property type="match status" value="1"/>
</dbReference>
<evidence type="ECO:0000256" key="3">
    <source>
        <dbReference type="ARBA" id="ARBA00022679"/>
    </source>
</evidence>
<dbReference type="RefSeq" id="WP_311652860.1">
    <property type="nucleotide sequence ID" value="NZ_JAVRIB010000007.1"/>
</dbReference>
<name>A0ABU3C0C7_9GAMM</name>
<dbReference type="CDD" id="cd03801">
    <property type="entry name" value="GT4_PimA-like"/>
    <property type="match status" value="1"/>
</dbReference>
<dbReference type="SUPFAM" id="SSF53756">
    <property type="entry name" value="UDP-Glycosyltransferase/glycogen phosphorylase"/>
    <property type="match status" value="1"/>
</dbReference>
<feature type="domain" description="Glycosyltransferase subfamily 4-like N-terminal" evidence="5">
    <location>
        <begin position="22"/>
        <end position="168"/>
    </location>
</feature>
<comment type="similarity">
    <text evidence="1">Belongs to the glycosyltransferase group 1 family. Glycosyltransferase 4 subfamily.</text>
</comment>
<reference evidence="6 7" key="1">
    <citation type="submission" date="2023-09" db="EMBL/GenBank/DDBJ databases">
        <authorList>
            <person name="Rey-Velasco X."/>
        </authorList>
    </citation>
    <scope>NUCLEOTIDE SEQUENCE [LARGE SCALE GENOMIC DNA]</scope>
    <source>
        <strain evidence="6 7">W335</strain>
    </source>
</reference>
<dbReference type="EMBL" id="JAVRIB010000007">
    <property type="protein sequence ID" value="MDT0635017.1"/>
    <property type="molecule type" value="Genomic_DNA"/>
</dbReference>
<dbReference type="Proteomes" id="UP001251857">
    <property type="component" value="Unassembled WGS sequence"/>
</dbReference>
<feature type="domain" description="Glycosyl transferase family 1" evidence="4">
    <location>
        <begin position="189"/>
        <end position="340"/>
    </location>
</feature>
<dbReference type="InterPro" id="IPR028098">
    <property type="entry name" value="Glyco_trans_4-like_N"/>
</dbReference>
<dbReference type="InterPro" id="IPR001296">
    <property type="entry name" value="Glyco_trans_1"/>
</dbReference>
<keyword evidence="3 6" id="KW-0808">Transferase</keyword>
<dbReference type="PANTHER" id="PTHR12526">
    <property type="entry name" value="GLYCOSYLTRANSFERASE"/>
    <property type="match status" value="1"/>
</dbReference>